<dbReference type="SMART" id="SM00530">
    <property type="entry name" value="HTH_XRE"/>
    <property type="match status" value="1"/>
</dbReference>
<evidence type="ECO:0000256" key="3">
    <source>
        <dbReference type="ARBA" id="ARBA00023163"/>
    </source>
</evidence>
<sequence>MSKTLEKSLHELEAYLDGDKNIKIETHCFINMPEFTPERIKNIRSSIPATQFVFAAMLNVSPRTVSSWESGKSNPTGSAKRLLQLLDEDPKALHSVIDF</sequence>
<dbReference type="AlphaFoldDB" id="A0A1B2IVH0"/>
<dbReference type="InterPro" id="IPR001387">
    <property type="entry name" value="Cro/C1-type_HTH"/>
</dbReference>
<evidence type="ECO:0000256" key="2">
    <source>
        <dbReference type="ARBA" id="ARBA00023125"/>
    </source>
</evidence>
<dbReference type="Proteomes" id="UP000093267">
    <property type="component" value="Chromosome"/>
</dbReference>
<dbReference type="PANTHER" id="PTHR36511">
    <property type="entry name" value="MERR FAMILY BACTERIAL REGULATORY PROTEIN"/>
    <property type="match status" value="1"/>
</dbReference>
<dbReference type="RefSeq" id="WP_065901357.1">
    <property type="nucleotide sequence ID" value="NZ_CP014912.1"/>
</dbReference>
<dbReference type="EMBL" id="CP014924">
    <property type="protein sequence ID" value="ANZ66019.1"/>
    <property type="molecule type" value="Genomic_DNA"/>
</dbReference>
<keyword evidence="6" id="KW-1185">Reference proteome</keyword>
<accession>A0A1B2IVH0</accession>
<evidence type="ECO:0000256" key="1">
    <source>
        <dbReference type="ARBA" id="ARBA00023015"/>
    </source>
</evidence>
<evidence type="ECO:0000313" key="6">
    <source>
        <dbReference type="Proteomes" id="UP000093267"/>
    </source>
</evidence>
<dbReference type="SUPFAM" id="SSF47413">
    <property type="entry name" value="lambda repressor-like DNA-binding domains"/>
    <property type="match status" value="1"/>
</dbReference>
<keyword evidence="1" id="KW-0805">Transcription regulation</keyword>
<dbReference type="GO" id="GO:0003677">
    <property type="term" value="F:DNA binding"/>
    <property type="evidence" value="ECO:0007669"/>
    <property type="project" value="UniProtKB-KW"/>
</dbReference>
<dbReference type="OrthoDB" id="9813152at2"/>
<keyword evidence="3" id="KW-0804">Transcription</keyword>
<dbReference type="InterPro" id="IPR010982">
    <property type="entry name" value="Lambda_DNA-bd_dom_sf"/>
</dbReference>
<proteinExistence type="predicted"/>
<dbReference type="InterPro" id="IPR052359">
    <property type="entry name" value="HTH-type_reg/antitoxin"/>
</dbReference>
<evidence type="ECO:0000313" key="5">
    <source>
        <dbReference type="EMBL" id="ANZ66019.1"/>
    </source>
</evidence>
<keyword evidence="2" id="KW-0238">DNA-binding</keyword>
<dbReference type="PANTHER" id="PTHR36511:SF3">
    <property type="entry name" value="ANTITOXIN HIGA-2"/>
    <property type="match status" value="1"/>
</dbReference>
<protein>
    <recommendedName>
        <fullName evidence="4">HTH cro/C1-type domain-containing protein</fullName>
    </recommendedName>
</protein>
<dbReference type="CDD" id="cd00093">
    <property type="entry name" value="HTH_XRE"/>
    <property type="match status" value="1"/>
</dbReference>
<dbReference type="KEGG" id="lpd:AYR62_01025"/>
<gene>
    <name evidence="5" type="ORF">AYR63_01915</name>
</gene>
<evidence type="ECO:0000259" key="4">
    <source>
        <dbReference type="PROSITE" id="PS50943"/>
    </source>
</evidence>
<dbReference type="PROSITE" id="PS50943">
    <property type="entry name" value="HTH_CROC1"/>
    <property type="match status" value="1"/>
</dbReference>
<dbReference type="Gene3D" id="1.10.260.40">
    <property type="entry name" value="lambda repressor-like DNA-binding domains"/>
    <property type="match status" value="1"/>
</dbReference>
<feature type="domain" description="HTH cro/C1-type" evidence="4">
    <location>
        <begin position="50"/>
        <end position="93"/>
    </location>
</feature>
<dbReference type="STRING" id="240427.AYR62_01025"/>
<dbReference type="Pfam" id="PF01381">
    <property type="entry name" value="HTH_3"/>
    <property type="match status" value="1"/>
</dbReference>
<reference evidence="5 6" key="1">
    <citation type="submission" date="2016-03" db="EMBL/GenBank/DDBJ databases">
        <title>Pediococcus and Lactobacillus from brewery environment - whole genome sequencing and assembly.</title>
        <authorList>
            <person name="Behr J."/>
            <person name="Geissler A.J."/>
            <person name="Vogel R.F."/>
        </authorList>
    </citation>
    <scope>NUCLEOTIDE SEQUENCE [LARGE SCALE GENOMIC DNA]</scope>
    <source>
        <strain evidence="5 6">TMW 1.1995</strain>
    </source>
</reference>
<name>A0A1B2IVH0_9LACO</name>
<organism evidence="5 6">
    <name type="scientific">Secundilactobacillus paracollinoides</name>
    <dbReference type="NCBI Taxonomy" id="240427"/>
    <lineage>
        <taxon>Bacteria</taxon>
        <taxon>Bacillati</taxon>
        <taxon>Bacillota</taxon>
        <taxon>Bacilli</taxon>
        <taxon>Lactobacillales</taxon>
        <taxon>Lactobacillaceae</taxon>
        <taxon>Secundilactobacillus</taxon>
    </lineage>
</organism>